<dbReference type="InterPro" id="IPR051796">
    <property type="entry name" value="ISF_SsuE-like"/>
</dbReference>
<dbReference type="Proteomes" id="UP000049828">
    <property type="component" value="Unassembled WGS sequence"/>
</dbReference>
<keyword evidence="1" id="KW-0285">Flavoprotein</keyword>
<evidence type="ECO:0000313" key="5">
    <source>
        <dbReference type="Proteomes" id="UP000049828"/>
    </source>
</evidence>
<feature type="domain" description="NADPH-dependent FMN reductase-like" evidence="3">
    <location>
        <begin position="1"/>
        <end position="123"/>
    </location>
</feature>
<dbReference type="OrthoDB" id="9805976at2"/>
<evidence type="ECO:0000313" key="4">
    <source>
        <dbReference type="EMBL" id="CRL43588.1"/>
    </source>
</evidence>
<dbReference type="EMBL" id="CVRS01000150">
    <property type="protein sequence ID" value="CRL43588.1"/>
    <property type="molecule type" value="Genomic_DNA"/>
</dbReference>
<keyword evidence="2" id="KW-0288">FMN</keyword>
<protein>
    <recommendedName>
        <fullName evidence="3">NADPH-dependent FMN reductase-like domain-containing protein</fullName>
    </recommendedName>
</protein>
<dbReference type="InterPro" id="IPR005025">
    <property type="entry name" value="FMN_Rdtase-like_dom"/>
</dbReference>
<sequence>MKIVIINGSARKGNTLAAINAFIKGASEKNKIEIIEPDKLNIAPCKGCGVCQCSKGCVDKDDTNSTIDKMAAADMILFATPVYWWGMSAQLKLIIDKCYCRGLQLKNKKVGTIVVGGSPVGSIQYELIDKQFDCMAKYLSWDMLFKKSYYATARDELEKNKDSMNELEWIGKNL</sequence>
<dbReference type="Gene3D" id="3.40.50.360">
    <property type="match status" value="1"/>
</dbReference>
<evidence type="ECO:0000256" key="2">
    <source>
        <dbReference type="ARBA" id="ARBA00022643"/>
    </source>
</evidence>
<dbReference type="GO" id="GO:0016491">
    <property type="term" value="F:oxidoreductase activity"/>
    <property type="evidence" value="ECO:0007669"/>
    <property type="project" value="InterPro"/>
</dbReference>
<dbReference type="PANTHER" id="PTHR43278:SF2">
    <property type="entry name" value="IRON-SULFUR FLAVOPROTEIN"/>
    <property type="match status" value="1"/>
</dbReference>
<dbReference type="AlphaFoldDB" id="A0A0M6X1C2"/>
<accession>A0A0M6X1C2</accession>
<evidence type="ECO:0000256" key="1">
    <source>
        <dbReference type="ARBA" id="ARBA00022630"/>
    </source>
</evidence>
<dbReference type="Pfam" id="PF03358">
    <property type="entry name" value="FMN_red"/>
    <property type="match status" value="1"/>
</dbReference>
<dbReference type="InterPro" id="IPR029039">
    <property type="entry name" value="Flavoprotein-like_sf"/>
</dbReference>
<keyword evidence="5" id="KW-1185">Reference proteome</keyword>
<dbReference type="STRING" id="360807.ERS852392_02618"/>
<reference evidence="5" key="1">
    <citation type="submission" date="2015-05" db="EMBL/GenBank/DDBJ databases">
        <authorList>
            <consortium name="Pathogen Informatics"/>
        </authorList>
    </citation>
    <scope>NUCLEOTIDE SEQUENCE [LARGE SCALE GENOMIC DNA]</scope>
    <source>
        <strain evidence="5">L1-83</strain>
    </source>
</reference>
<gene>
    <name evidence="4" type="ORF">RIL183_34511</name>
</gene>
<proteinExistence type="predicted"/>
<evidence type="ECO:0000259" key="3">
    <source>
        <dbReference type="Pfam" id="PF03358"/>
    </source>
</evidence>
<organism evidence="4 5">
    <name type="scientific">Roseburia inulinivorans</name>
    <dbReference type="NCBI Taxonomy" id="360807"/>
    <lineage>
        <taxon>Bacteria</taxon>
        <taxon>Bacillati</taxon>
        <taxon>Bacillota</taxon>
        <taxon>Clostridia</taxon>
        <taxon>Lachnospirales</taxon>
        <taxon>Lachnospiraceae</taxon>
        <taxon>Roseburia</taxon>
    </lineage>
</organism>
<dbReference type="PANTHER" id="PTHR43278">
    <property type="entry name" value="NAD(P)H-DEPENDENT FMN-CONTAINING OXIDOREDUCTASE YWQN-RELATED"/>
    <property type="match status" value="1"/>
</dbReference>
<name>A0A0M6X1C2_9FIRM</name>
<dbReference type="SUPFAM" id="SSF52218">
    <property type="entry name" value="Flavoproteins"/>
    <property type="match status" value="1"/>
</dbReference>
<dbReference type="RefSeq" id="WP_055040721.1">
    <property type="nucleotide sequence ID" value="NZ_CVRS01000150.1"/>
</dbReference>